<dbReference type="GO" id="GO:0006629">
    <property type="term" value="P:lipid metabolic process"/>
    <property type="evidence" value="ECO:0007669"/>
    <property type="project" value="InterPro"/>
</dbReference>
<keyword evidence="4" id="KW-0808">Transferase</keyword>
<organism evidence="10 11">
    <name type="scientific">Cylindrobasidium torrendii FP15055 ss-10</name>
    <dbReference type="NCBI Taxonomy" id="1314674"/>
    <lineage>
        <taxon>Eukaryota</taxon>
        <taxon>Fungi</taxon>
        <taxon>Dikarya</taxon>
        <taxon>Basidiomycota</taxon>
        <taxon>Agaricomycotina</taxon>
        <taxon>Agaricomycetes</taxon>
        <taxon>Agaricomycetidae</taxon>
        <taxon>Agaricales</taxon>
        <taxon>Marasmiineae</taxon>
        <taxon>Physalacriaceae</taxon>
        <taxon>Cylindrobasidium</taxon>
    </lineage>
</organism>
<comment type="pathway">
    <text evidence="2">Secondary metabolite biosynthesis.</text>
</comment>
<dbReference type="PANTHER" id="PTHR31595:SF57">
    <property type="entry name" value="OS04G0481900 PROTEIN"/>
    <property type="match status" value="1"/>
</dbReference>
<dbReference type="Pfam" id="PF13813">
    <property type="entry name" value="MBOAT_2"/>
    <property type="match status" value="1"/>
</dbReference>
<gene>
    <name evidence="10" type="ORF">CYLTODRAFT_488939</name>
</gene>
<keyword evidence="6 8" id="KW-1133">Transmembrane helix</keyword>
<comment type="subcellular location">
    <subcellularLocation>
        <location evidence="1">Membrane</location>
        <topology evidence="1">Multi-pass membrane protein</topology>
    </subcellularLocation>
</comment>
<dbReference type="InterPro" id="IPR044851">
    <property type="entry name" value="Wax_synthase"/>
</dbReference>
<dbReference type="GO" id="GO:0016020">
    <property type="term" value="C:membrane"/>
    <property type="evidence" value="ECO:0007669"/>
    <property type="project" value="UniProtKB-SubCell"/>
</dbReference>
<evidence type="ECO:0000256" key="7">
    <source>
        <dbReference type="ARBA" id="ARBA00023136"/>
    </source>
</evidence>
<feature type="transmembrane region" description="Helical" evidence="8">
    <location>
        <begin position="281"/>
        <end position="307"/>
    </location>
</feature>
<dbReference type="GO" id="GO:0008374">
    <property type="term" value="F:O-acyltransferase activity"/>
    <property type="evidence" value="ECO:0007669"/>
    <property type="project" value="InterPro"/>
</dbReference>
<evidence type="ECO:0000256" key="2">
    <source>
        <dbReference type="ARBA" id="ARBA00005179"/>
    </source>
</evidence>
<evidence type="ECO:0000256" key="8">
    <source>
        <dbReference type="SAM" id="Phobius"/>
    </source>
</evidence>
<feature type="domain" description="Wax synthase" evidence="9">
    <location>
        <begin position="252"/>
        <end position="328"/>
    </location>
</feature>
<dbReference type="EMBL" id="KN880484">
    <property type="protein sequence ID" value="KIY69437.1"/>
    <property type="molecule type" value="Genomic_DNA"/>
</dbReference>
<reference evidence="10 11" key="1">
    <citation type="journal article" date="2015" name="Fungal Genet. Biol.">
        <title>Evolution of novel wood decay mechanisms in Agaricales revealed by the genome sequences of Fistulina hepatica and Cylindrobasidium torrendii.</title>
        <authorList>
            <person name="Floudas D."/>
            <person name="Held B.W."/>
            <person name="Riley R."/>
            <person name="Nagy L.G."/>
            <person name="Koehler G."/>
            <person name="Ransdell A.S."/>
            <person name="Younus H."/>
            <person name="Chow J."/>
            <person name="Chiniquy J."/>
            <person name="Lipzen A."/>
            <person name="Tritt A."/>
            <person name="Sun H."/>
            <person name="Haridas S."/>
            <person name="LaButti K."/>
            <person name="Ohm R.A."/>
            <person name="Kues U."/>
            <person name="Blanchette R.A."/>
            <person name="Grigoriev I.V."/>
            <person name="Minto R.E."/>
            <person name="Hibbett D.S."/>
        </authorList>
    </citation>
    <scope>NUCLEOTIDE SEQUENCE [LARGE SCALE GENOMIC DNA]</scope>
    <source>
        <strain evidence="10 11">FP15055 ss-10</strain>
    </source>
</reference>
<proteinExistence type="inferred from homology"/>
<protein>
    <recommendedName>
        <fullName evidence="9">Wax synthase domain-containing protein</fullName>
    </recommendedName>
</protein>
<dbReference type="PANTHER" id="PTHR31595">
    <property type="entry name" value="LONG-CHAIN-ALCOHOL O-FATTY-ACYLTRANSFERASE 3-RELATED"/>
    <property type="match status" value="1"/>
</dbReference>
<dbReference type="STRING" id="1314674.A0A0D7BG05"/>
<keyword evidence="7 8" id="KW-0472">Membrane</keyword>
<keyword evidence="5 8" id="KW-0812">Transmembrane</keyword>
<sequence length="366" mass="41020">MSKANLWVHILDESWQLPTLLPDTRRALSFKSWRELLLPAQLSHVMLAYMLLQGHSRAARTAFLPVVLLFLYRSSVTLNVSCLEENTTVCDPALAWRNQGHLLNNFFSALQAITWAVEPRAPKRIDGTSPPLFEFITSFRAMDMEGVGSRCHRPKEWRPTQSRAAFCLATAGSLLINVLAVDILQTYIHYLDQEHYGFGKHGPLLPPDRLPSLRSTYITGVAAIVVYSVIQAVFDVGTLIGVGILRHDPKGWPPLFDKPWLSTSLSDFWGRRWHQIFRLCFIKVTAVLPLLRPLAILAAFALSGLLHLFGGWGMGYGESVARMVGFFVMNGVGILLERAVLKHFFRAQSDGKKRVGGMSEAPYIAH</sequence>
<keyword evidence="11" id="KW-1185">Reference proteome</keyword>
<dbReference type="AlphaFoldDB" id="A0A0D7BG05"/>
<name>A0A0D7BG05_9AGAR</name>
<evidence type="ECO:0000256" key="3">
    <source>
        <dbReference type="ARBA" id="ARBA00007282"/>
    </source>
</evidence>
<evidence type="ECO:0000256" key="5">
    <source>
        <dbReference type="ARBA" id="ARBA00022692"/>
    </source>
</evidence>
<accession>A0A0D7BG05</accession>
<evidence type="ECO:0000313" key="11">
    <source>
        <dbReference type="Proteomes" id="UP000054007"/>
    </source>
</evidence>
<evidence type="ECO:0000313" key="10">
    <source>
        <dbReference type="EMBL" id="KIY69437.1"/>
    </source>
</evidence>
<feature type="transmembrane region" description="Helical" evidence="8">
    <location>
        <begin position="165"/>
        <end position="188"/>
    </location>
</feature>
<evidence type="ECO:0000256" key="1">
    <source>
        <dbReference type="ARBA" id="ARBA00004141"/>
    </source>
</evidence>
<dbReference type="Proteomes" id="UP000054007">
    <property type="component" value="Unassembled WGS sequence"/>
</dbReference>
<evidence type="ECO:0000256" key="4">
    <source>
        <dbReference type="ARBA" id="ARBA00022679"/>
    </source>
</evidence>
<evidence type="ECO:0000256" key="6">
    <source>
        <dbReference type="ARBA" id="ARBA00022989"/>
    </source>
</evidence>
<feature type="transmembrane region" description="Helical" evidence="8">
    <location>
        <begin position="217"/>
        <end position="245"/>
    </location>
</feature>
<dbReference type="InterPro" id="IPR032805">
    <property type="entry name" value="Wax_synthase_dom"/>
</dbReference>
<dbReference type="OrthoDB" id="1077582at2759"/>
<feature type="transmembrane region" description="Helical" evidence="8">
    <location>
        <begin position="319"/>
        <end position="336"/>
    </location>
</feature>
<comment type="similarity">
    <text evidence="3">Belongs to the wax synthase family.</text>
</comment>
<evidence type="ECO:0000259" key="9">
    <source>
        <dbReference type="Pfam" id="PF13813"/>
    </source>
</evidence>